<dbReference type="Proteomes" id="UP000053268">
    <property type="component" value="Unassembled WGS sequence"/>
</dbReference>
<gene>
    <name evidence="3" type="ORF">RR46_03918</name>
</gene>
<name>A0A194Q2I9_PAPXU</name>
<sequence length="3065" mass="347612">MSFKIKALLPLVLICCGGVRNEPGGGGGGGGGGDGGADDVAAQDSALLTHFLKTIDAASDEDDLINVTSTILNNLCACIRDSLHAKQLNVVNNNVVVSVPEAPGEEDLDQYKGIYERTCHDLPLQQSDVTLPRLIGYIAKCSRFDFVRKYEEYFMDNQLKSKFKKIMYDILIKSKDRHKYEIKKYNLYEKPQTFDRNAMRAKTESSAVRLSEVDAALEDKGNIYVDFIDPAYDPKHTKISSAKNVSYCNLKSVLTVLLESEKNNLIKTFKLIRKGGTIKVYTSLSTNYAYEQYSDICCYINNTNSYCKTSLNDLNPEENKLNKGEHTEQVNKLKETVSKIKTLIQIYNKKLIRRQGKSETMRTEKVQITNNKNHYYSNLVVDHKNQSTNYSNQHFTYHYKKFMSSKLNKIPKIEKSIAINNSFYETSKTTIDSQLNSERRREDFMNVTNNEISNAAEAEKIYLKVCNYDMWSNTTIKDFSPYNYILSNNTILNNTTCPPVPLQAPTEPKSSDNSWTLTPIQAYTSNYVEYTGKRTENEVKFQRNETDLTESLAYNRNNEETTNIITYSRKTNTSRSEIFRTTKKLDKTFTKIYASEITDRTFLKSIQHTSPLNDLNEVNYVSLMMNSLTATKTTKRWTTPNVTYITLEESNRFSSSENSRVTASYPSSVSTPKPIKQIHSLKKNSIRTRVILPTPYNNVTKSEWVESSTEPTTSIKNGLRNRTLTFSKKSQLPKSLIKEIYQKKSPKPNASQNKVIQSQESKITWLNDALVTVGSMKNMNKRNTSYIEGITTSLMNNIKTNNRFHSQTSTELPTSPISFKKVHQQSHTATVYFLQTANPIIQTYTTPTLNVHKDINTSISSPIPTVLYSETISSTSSFFKNYTKSKTNATHGNINGILTSQSNQTRILHSNREKYNNSLSVQNVTETAATPQTPTLFPSEPVASTSSYFTQYKKSYTKSIFRHLANDSKSRKNQTKPLTPYSEKFTHSKTTEQTKTSTLYTLRTNYDPSNITLHNDKVTASLRVEYFTESAVSPQIPKFLHSVPNTSTSSSFKNAIRSDSKPLYKESDKKSNNNQAKTLTATSERYSKIYKTAERKKTKSVMYSPTPRSIDVQNQIHNKLPTTTQKGKSDAKSYNNYLTKITHQEYVSSSSWNSQVYYQNKMNNITSNETFTKDSFYEYTPFNVEETKSNSSYISRITTSMFKDKYFNINGNKDDLIHTDRVNSESKSNWPLFEQQTNTASLQKVDKIKNKFTTEAMVNKTKGIERDITPKHVNTKMSFENYNEIKQVETRNTPAVSDDYTPPYNLIKVPSTPQQRLKSKEIPIRISSVDRQSDELHVGGDSTFLKSTNRMKSNKKTTTLKLQSKNTIDISALVQTPTVSKLKLARVIDIVDHTRRHIDLSSRQQLQHGTTYAATKTNNMDTYGVGEIPINKSKTKNGSTANFPTYFKATKRANRIYDNFFKITQSTNSIADLKMIYQNESYDKKGIERRTSNNVNTEKISKVLYPRQITKSTFAISNKNKTGANNKKIIFYSSSKTSARQNQIQEIAAKAKNEKDIKHIHTTASKIQTKLFRYKEENNTPSGVFNNIPYPYPMSLESDNSLLSELNEVVLTTQPIQNNTTLSVEPHLTGERVLDSTSYTSPRGRVLITLIPTSSNKGSSMQNKDETTTKDIQIPSHEQSSNNLRNHVQYSNLTHSTQIKKSDTATTNTLVNYKQTVSKKEKNAGKSVTSKKFSVAPTTQIKTMKSIKSSISTTKYSTDFKDTGNIVKVMLQNASTSGQTLAIDTYKHVKYSNDSLDLGPSKTENVVLNSTEIKTFSYASHEKKTTKISEPFIQNPITVDSPKKIMISEYNGMANELTNQPNVFKSSILTDKIKDMENVIMQTIAHHSNEVLLDNLTSYSKHNKSVDTNGTKILVINVSGLNKTSFASPDLTKTILSNVSNIQLQHSLHKTTNSLIDLTTKSAYFQELKEKFKNTKLPTQNTSIQSTYFNDKIKENYNSNDSISYINLNANKTISELYGQIQRMQTNETKFTAINVSDGKLTSWMDNVSRIDKIEKVYKAHDDVFKTLVYFKSQVNSTATVQTYPSKGNQQNAVHESYEGTLKDFTASHPPNVSGQQILNSIEINNNSIAGKNTDNVNNTLSTKNNLTNTENPPFSKLTQYLSDQLKTLRTNEKFVKDIHDTTPYQNEEFYEVANELNGTEEPEAATSRTTSLNNNTHFTDNFRSNALNTTPNMKMSPNNINNHNDNLTHFSNRSAHNIDSVFRVSSPLLQNTRSLDSYDNNTYRQYTESLSLILSSVAPPPLGDSSETDSETTTAKNYNESLQNIAQTLSNMLKNSTNNNSIEDGIIFTNNGKNDLNKTNTMCKGPLIIASNVILLTNPESCGNPSKIKGTGNMRFPLIILTNSSNPTMNMNLKKTNKSIINMDPMTVYNILIENADKIVKEPNQYLRINDLSETPLEAINSGLGHDINTSSTNTDTRIDNYLEVDNKTMQAIAQSINKTKKRNDSEMPQSAETIATSASHSHDANSNITKTNEVTSTDNDLSLAPDTDDSTKLFTNPITEINYSSFTRQYGVLHNLKTATTTFGNTYGTVPYNAYYLRGENQQNENKVYSENEMREYSNDLKQNKQSEGSGNTKQNIINNMEMIPDDLQLNPHINLSIQKNNLTKLSNPFKMVANKDEANPHSSAALNNHPNIFHPYNKKPNQVMETKEKTNVNSNNNRGATTRTIMKHVTDTTKGNKIIKYNSYQPASHVSDVSLDSNMQLLFNINSNNRKALSNTEISLFKKFNHQTTDFKNIFKLGRKDDNDDQFILKFNRRYKTITEKLKTASTAGVERQNESRTSAQQVANHLINFTRKQRTFFTINTKDFFSQRRFYSKDVFKDLSKARRVPFVLQYPATPRATHVVLRPVFRNYGVVNVRQEQKVAAPPNARRDATQYEKQLKDDEKSKLTLWQDKIVSFQNLLLDELKSNVLEKPEAAAPATERGLFDGLYNYDDLHAPAKIKKYYLKYLSGANNNKIAKNREVYRKTLDPKNFKNTSTTTESSSKRSRRTIFFLSPTVPYNRYF</sequence>
<feature type="compositionally biased region" description="Polar residues" evidence="1">
    <location>
        <begin position="2207"/>
        <end position="2223"/>
    </location>
</feature>
<protein>
    <submittedName>
        <fullName evidence="3">Uncharacterized protein</fullName>
    </submittedName>
</protein>
<feature type="region of interest" description="Disordered" evidence="1">
    <location>
        <begin position="2517"/>
        <end position="2545"/>
    </location>
</feature>
<keyword evidence="2" id="KW-0732">Signal</keyword>
<evidence type="ECO:0000256" key="2">
    <source>
        <dbReference type="SAM" id="SignalP"/>
    </source>
</evidence>
<feature type="signal peptide" evidence="2">
    <location>
        <begin position="1"/>
        <end position="21"/>
    </location>
</feature>
<feature type="region of interest" description="Disordered" evidence="1">
    <location>
        <begin position="1652"/>
        <end position="1684"/>
    </location>
</feature>
<feature type="region of interest" description="Disordered" evidence="1">
    <location>
        <begin position="1046"/>
        <end position="1080"/>
    </location>
</feature>
<feature type="compositionally biased region" description="Polar residues" evidence="1">
    <location>
        <begin position="2517"/>
        <end position="2542"/>
    </location>
</feature>
<dbReference type="EMBL" id="KQ459579">
    <property type="protein sequence ID" value="KPI99553.1"/>
    <property type="molecule type" value="Genomic_DNA"/>
</dbReference>
<organism evidence="3 4">
    <name type="scientific">Papilio xuthus</name>
    <name type="common">Asian swallowtail butterfly</name>
    <dbReference type="NCBI Taxonomy" id="66420"/>
    <lineage>
        <taxon>Eukaryota</taxon>
        <taxon>Metazoa</taxon>
        <taxon>Ecdysozoa</taxon>
        <taxon>Arthropoda</taxon>
        <taxon>Hexapoda</taxon>
        <taxon>Insecta</taxon>
        <taxon>Pterygota</taxon>
        <taxon>Neoptera</taxon>
        <taxon>Endopterygota</taxon>
        <taxon>Lepidoptera</taxon>
        <taxon>Glossata</taxon>
        <taxon>Ditrysia</taxon>
        <taxon>Papilionoidea</taxon>
        <taxon>Papilionidae</taxon>
        <taxon>Papilioninae</taxon>
        <taxon>Papilio</taxon>
    </lineage>
</organism>
<feature type="chain" id="PRO_5008263992" evidence="2">
    <location>
        <begin position="22"/>
        <end position="3065"/>
    </location>
</feature>
<feature type="compositionally biased region" description="Basic and acidic residues" evidence="1">
    <location>
        <begin position="1056"/>
        <end position="1071"/>
    </location>
</feature>
<keyword evidence="4" id="KW-1185">Reference proteome</keyword>
<accession>A0A194Q2I9</accession>
<proteinExistence type="predicted"/>
<evidence type="ECO:0000256" key="1">
    <source>
        <dbReference type="SAM" id="MobiDB-lite"/>
    </source>
</evidence>
<feature type="compositionally biased region" description="Polar residues" evidence="1">
    <location>
        <begin position="1652"/>
        <end position="1662"/>
    </location>
</feature>
<evidence type="ECO:0000313" key="4">
    <source>
        <dbReference type="Proteomes" id="UP000053268"/>
    </source>
</evidence>
<evidence type="ECO:0000313" key="3">
    <source>
        <dbReference type="EMBL" id="KPI99553.1"/>
    </source>
</evidence>
<dbReference type="STRING" id="66420.A0A194Q2I9"/>
<reference evidence="3 4" key="1">
    <citation type="journal article" date="2015" name="Nat. Commun.">
        <title>Outbred genome sequencing and CRISPR/Cas9 gene editing in butterflies.</title>
        <authorList>
            <person name="Li X."/>
            <person name="Fan D."/>
            <person name="Zhang W."/>
            <person name="Liu G."/>
            <person name="Zhang L."/>
            <person name="Zhao L."/>
            <person name="Fang X."/>
            <person name="Chen L."/>
            <person name="Dong Y."/>
            <person name="Chen Y."/>
            <person name="Ding Y."/>
            <person name="Zhao R."/>
            <person name="Feng M."/>
            <person name="Zhu Y."/>
            <person name="Feng Y."/>
            <person name="Jiang X."/>
            <person name="Zhu D."/>
            <person name="Xiang H."/>
            <person name="Feng X."/>
            <person name="Li S."/>
            <person name="Wang J."/>
            <person name="Zhang G."/>
            <person name="Kronforst M.R."/>
            <person name="Wang W."/>
        </authorList>
    </citation>
    <scope>NUCLEOTIDE SEQUENCE [LARGE SCALE GENOMIC DNA]</scope>
    <source>
        <strain evidence="3">Ya'a_city_454_Px</strain>
        <tissue evidence="3">Whole body</tissue>
    </source>
</reference>
<feature type="region of interest" description="Disordered" evidence="1">
    <location>
        <begin position="2201"/>
        <end position="2223"/>
    </location>
</feature>